<accession>A0AAP0ET80</accession>
<feature type="compositionally biased region" description="Basic and acidic residues" evidence="1">
    <location>
        <begin position="241"/>
        <end position="250"/>
    </location>
</feature>
<organism evidence="2 3">
    <name type="scientific">Stephania yunnanensis</name>
    <dbReference type="NCBI Taxonomy" id="152371"/>
    <lineage>
        <taxon>Eukaryota</taxon>
        <taxon>Viridiplantae</taxon>
        <taxon>Streptophyta</taxon>
        <taxon>Embryophyta</taxon>
        <taxon>Tracheophyta</taxon>
        <taxon>Spermatophyta</taxon>
        <taxon>Magnoliopsida</taxon>
        <taxon>Ranunculales</taxon>
        <taxon>Menispermaceae</taxon>
        <taxon>Menispermoideae</taxon>
        <taxon>Cissampelideae</taxon>
        <taxon>Stephania</taxon>
    </lineage>
</organism>
<evidence type="ECO:0000313" key="3">
    <source>
        <dbReference type="Proteomes" id="UP001420932"/>
    </source>
</evidence>
<name>A0AAP0ET80_9MAGN</name>
<evidence type="ECO:0000313" key="2">
    <source>
        <dbReference type="EMBL" id="KAK9097642.1"/>
    </source>
</evidence>
<proteinExistence type="predicted"/>
<feature type="compositionally biased region" description="Basic and acidic residues" evidence="1">
    <location>
        <begin position="1"/>
        <end position="42"/>
    </location>
</feature>
<feature type="compositionally biased region" description="Basic residues" evidence="1">
    <location>
        <begin position="43"/>
        <end position="60"/>
    </location>
</feature>
<dbReference type="Proteomes" id="UP001420932">
    <property type="component" value="Unassembled WGS sequence"/>
</dbReference>
<feature type="compositionally biased region" description="Basic and acidic residues" evidence="1">
    <location>
        <begin position="61"/>
        <end position="73"/>
    </location>
</feature>
<dbReference type="EMBL" id="JBBNAF010000011">
    <property type="protein sequence ID" value="KAK9097642.1"/>
    <property type="molecule type" value="Genomic_DNA"/>
</dbReference>
<dbReference type="AlphaFoldDB" id="A0AAP0ET80"/>
<sequence>MSGLEGGKRTRVEDEARDARGEEEDDARHARGEGRGRRDARRERARKRTKRDARGAGKRRRVEDDAPTREKAWKRTTRARRAGRGRGRRTRTTREDQGRGQPATATTTTKWRRDDEDDGFVQIGRTKEVEWDEKGGTSAKIWENKKWKGGCWGFVTSCEALTVTMNLGIHHPLVEFIYQELFNNGVEVVWNPPPRQHSLNIFTYHISYVWTQDDICLLLALCEAMSEAAVNFRAVEGGDDGGGRERREEVTAAAQAGSKSGGRAGG</sequence>
<feature type="region of interest" description="Disordered" evidence="1">
    <location>
        <begin position="1"/>
        <end position="117"/>
    </location>
</feature>
<gene>
    <name evidence="2" type="ORF">Syun_024687</name>
</gene>
<comment type="caution">
    <text evidence="2">The sequence shown here is derived from an EMBL/GenBank/DDBJ whole genome shotgun (WGS) entry which is preliminary data.</text>
</comment>
<evidence type="ECO:0000256" key="1">
    <source>
        <dbReference type="SAM" id="MobiDB-lite"/>
    </source>
</evidence>
<feature type="region of interest" description="Disordered" evidence="1">
    <location>
        <begin position="236"/>
        <end position="266"/>
    </location>
</feature>
<keyword evidence="3" id="KW-1185">Reference proteome</keyword>
<feature type="compositionally biased region" description="Basic residues" evidence="1">
    <location>
        <begin position="74"/>
        <end position="91"/>
    </location>
</feature>
<reference evidence="2 3" key="1">
    <citation type="submission" date="2024-01" db="EMBL/GenBank/DDBJ databases">
        <title>Genome assemblies of Stephania.</title>
        <authorList>
            <person name="Yang L."/>
        </authorList>
    </citation>
    <scope>NUCLEOTIDE SEQUENCE [LARGE SCALE GENOMIC DNA]</scope>
    <source>
        <strain evidence="2">YNDBR</strain>
        <tissue evidence="2">Leaf</tissue>
    </source>
</reference>
<protein>
    <submittedName>
        <fullName evidence="2">Uncharacterized protein</fullName>
    </submittedName>
</protein>